<dbReference type="Pfam" id="PF07983">
    <property type="entry name" value="X8"/>
    <property type="match status" value="1"/>
</dbReference>
<dbReference type="AlphaFoldDB" id="A0A1X2G8H5"/>
<keyword evidence="8" id="KW-1185">Reference proteome</keyword>
<keyword evidence="5" id="KW-0472">Membrane</keyword>
<dbReference type="GO" id="GO:0098552">
    <property type="term" value="C:side of membrane"/>
    <property type="evidence" value="ECO:0007669"/>
    <property type="project" value="UniProtKB-KW"/>
</dbReference>
<dbReference type="OrthoDB" id="421038at2759"/>
<dbReference type="FunFam" id="3.20.20.80:FF:000038">
    <property type="entry name" value="1,3-beta-glucanosyltransferase"/>
    <property type="match status" value="1"/>
</dbReference>
<dbReference type="PANTHER" id="PTHR31468:SF10">
    <property type="entry name" value="1,3-BETA-GLUCANOSYLTRANSFERASE GAS2"/>
    <property type="match status" value="1"/>
</dbReference>
<dbReference type="GO" id="GO:0005886">
    <property type="term" value="C:plasma membrane"/>
    <property type="evidence" value="ECO:0007669"/>
    <property type="project" value="UniProtKB-SubCell"/>
</dbReference>
<evidence type="ECO:0000313" key="7">
    <source>
        <dbReference type="EMBL" id="ORX47710.1"/>
    </source>
</evidence>
<dbReference type="SUPFAM" id="SSF51445">
    <property type="entry name" value="(Trans)glycosidases"/>
    <property type="match status" value="1"/>
</dbReference>
<comment type="similarity">
    <text evidence="1 5">Belongs to the glycosyl hydrolase 72 family.</text>
</comment>
<dbReference type="InterPro" id="IPR004886">
    <property type="entry name" value="Glucanosyltransferase"/>
</dbReference>
<reference evidence="7 8" key="1">
    <citation type="submission" date="2016-07" db="EMBL/GenBank/DDBJ databases">
        <title>Pervasive Adenine N6-methylation of Active Genes in Fungi.</title>
        <authorList>
            <consortium name="DOE Joint Genome Institute"/>
            <person name="Mondo S.J."/>
            <person name="Dannebaum R.O."/>
            <person name="Kuo R.C."/>
            <person name="Labutti K."/>
            <person name="Haridas S."/>
            <person name="Kuo A."/>
            <person name="Salamov A."/>
            <person name="Ahrendt S.R."/>
            <person name="Lipzen A."/>
            <person name="Sullivan W."/>
            <person name="Andreopoulos W.B."/>
            <person name="Clum A."/>
            <person name="Lindquist E."/>
            <person name="Daum C."/>
            <person name="Ramamoorthy G.K."/>
            <person name="Gryganskyi A."/>
            <person name="Culley D."/>
            <person name="Magnuson J.K."/>
            <person name="James T.Y."/>
            <person name="O'Malley M.A."/>
            <person name="Stajich J.E."/>
            <person name="Spatafora J.W."/>
            <person name="Visel A."/>
            <person name="Grigoriev I.V."/>
        </authorList>
    </citation>
    <scope>NUCLEOTIDE SEQUENCE [LARGE SCALE GENOMIC DNA]</scope>
    <source>
        <strain evidence="7 8">NRRL 3301</strain>
    </source>
</reference>
<dbReference type="InterPro" id="IPR012946">
    <property type="entry name" value="X8"/>
</dbReference>
<dbReference type="Gene3D" id="1.20.58.1040">
    <property type="match status" value="1"/>
</dbReference>
<accession>A0A1X2G8H5</accession>
<dbReference type="PANTHER" id="PTHR31468">
    <property type="entry name" value="1,3-BETA-GLUCANOSYLTRANSFERASE GAS1"/>
    <property type="match status" value="1"/>
</dbReference>
<keyword evidence="3" id="KW-1015">Disulfide bond</keyword>
<evidence type="ECO:0000256" key="2">
    <source>
        <dbReference type="ARBA" id="ARBA00022729"/>
    </source>
</evidence>
<dbReference type="SMART" id="SM00768">
    <property type="entry name" value="X8"/>
    <property type="match status" value="1"/>
</dbReference>
<keyword evidence="5" id="KW-0336">GPI-anchor</keyword>
<comment type="function">
    <text evidence="5">Splits internally a 1,3-beta-glucan molecule and transfers the newly generated reducing end (the donor) to the non-reducing end of another 1,3-beta-glucan molecule (the acceptor) forming a 1,3-beta linkage, resulting in the elongation of 1,3-beta-glucan chains in the cell wall.</text>
</comment>
<organism evidence="7 8">
    <name type="scientific">Hesseltinella vesiculosa</name>
    <dbReference type="NCBI Taxonomy" id="101127"/>
    <lineage>
        <taxon>Eukaryota</taxon>
        <taxon>Fungi</taxon>
        <taxon>Fungi incertae sedis</taxon>
        <taxon>Mucoromycota</taxon>
        <taxon>Mucoromycotina</taxon>
        <taxon>Mucoromycetes</taxon>
        <taxon>Mucorales</taxon>
        <taxon>Cunninghamellaceae</taxon>
        <taxon>Hesseltinella</taxon>
    </lineage>
</organism>
<keyword evidence="4" id="KW-0325">Glycoprotein</keyword>
<evidence type="ECO:0000256" key="3">
    <source>
        <dbReference type="ARBA" id="ARBA00023157"/>
    </source>
</evidence>
<gene>
    <name evidence="7" type="ORF">DM01DRAFT_1368295</name>
</gene>
<protein>
    <recommendedName>
        <fullName evidence="5">1,3-beta-glucanosyltransferase</fullName>
        <ecNumber evidence="5">2.4.1.-</ecNumber>
    </recommendedName>
</protein>
<evidence type="ECO:0000256" key="4">
    <source>
        <dbReference type="ARBA" id="ARBA00023180"/>
    </source>
</evidence>
<sequence length="488" mass="54001">MNPIVIKGQKFFDSVTQEQFFIKGVAYQPRSDGREQELMDPLADVTACTRDAALMKQLGANVVRVYEVDPRNNHDACMKVFADNGLYLLLDVPTPNKSINRKSPLYDVEMYNSYKATVAAFAKYPHLLAFVAGNEVTNDKTNTPASPFVRAIIRDMKTFLAKNGGRAIPVGYASNDDQFIRDDIKDYFVCGDEDSQADFFGVNLYEWCGGSSFERSGYSERTKEFEGYGKPVFLSEYGCNLVRPREFSEVQAVYSDQMTSVWSGGVVYEWSQENNEYGLVKIRNAVAEPLDDFKNLKKVLTSAKPKGVKMDKYQPVAKTTKCPVTSEHWKASDKLPPTPNENACVCMMENLSCMASEAVHQSTTNSTIGGQLDMMCGLTSCDDIAADGANGFYGKYSGCTPEQKLSWLYNEYAKVQSSQTRACDFNGYAGVVTPKRSDLATCAALEPNFSGPSLMTDNQSYQFTGDSSLTKPSALLLASAALFWTVFA</sequence>
<keyword evidence="5" id="KW-0808">Transferase</keyword>
<dbReference type="STRING" id="101127.A0A1X2G8H5"/>
<dbReference type="EMBL" id="MCGT01000032">
    <property type="protein sequence ID" value="ORX47710.1"/>
    <property type="molecule type" value="Genomic_DNA"/>
</dbReference>
<dbReference type="InterPro" id="IPR017853">
    <property type="entry name" value="GH"/>
</dbReference>
<dbReference type="EC" id="2.4.1.-" evidence="5"/>
<name>A0A1X2G8H5_9FUNG</name>
<evidence type="ECO:0000313" key="8">
    <source>
        <dbReference type="Proteomes" id="UP000242146"/>
    </source>
</evidence>
<dbReference type="GO" id="GO:0031505">
    <property type="term" value="P:fungal-type cell wall organization"/>
    <property type="evidence" value="ECO:0007669"/>
    <property type="project" value="TreeGrafter"/>
</dbReference>
<evidence type="ECO:0000256" key="1">
    <source>
        <dbReference type="ARBA" id="ARBA00007528"/>
    </source>
</evidence>
<feature type="domain" description="X8" evidence="6">
    <location>
        <begin position="351"/>
        <end position="444"/>
    </location>
</feature>
<evidence type="ECO:0000256" key="5">
    <source>
        <dbReference type="RuleBase" id="RU361209"/>
    </source>
</evidence>
<dbReference type="GO" id="GO:0042124">
    <property type="term" value="F:1,3-beta-glucanosyltransferase activity"/>
    <property type="evidence" value="ECO:0007669"/>
    <property type="project" value="TreeGrafter"/>
</dbReference>
<dbReference type="GO" id="GO:0071970">
    <property type="term" value="P:fungal-type cell wall (1-&gt;3)-beta-D-glucan biosynthetic process"/>
    <property type="evidence" value="ECO:0007669"/>
    <property type="project" value="TreeGrafter"/>
</dbReference>
<proteinExistence type="inferred from homology"/>
<keyword evidence="5" id="KW-0449">Lipoprotein</keyword>
<comment type="subcellular location">
    <subcellularLocation>
        <location evidence="5">Cell membrane</location>
        <topology evidence="5">Lipid-anchor</topology>
        <topology evidence="5">GPI-anchor</topology>
    </subcellularLocation>
</comment>
<evidence type="ECO:0000259" key="6">
    <source>
        <dbReference type="SMART" id="SM00768"/>
    </source>
</evidence>
<dbReference type="Pfam" id="PF03198">
    <property type="entry name" value="Glyco_hydro_72"/>
    <property type="match status" value="1"/>
</dbReference>
<comment type="caution">
    <text evidence="7">The sequence shown here is derived from an EMBL/GenBank/DDBJ whole genome shotgun (WGS) entry which is preliminary data.</text>
</comment>
<dbReference type="Gene3D" id="3.20.20.80">
    <property type="entry name" value="Glycosidases"/>
    <property type="match status" value="1"/>
</dbReference>
<dbReference type="Proteomes" id="UP000242146">
    <property type="component" value="Unassembled WGS sequence"/>
</dbReference>
<keyword evidence="2" id="KW-0732">Signal</keyword>